<dbReference type="Pfam" id="PF13189">
    <property type="entry name" value="Cytidylate_kin2"/>
    <property type="match status" value="1"/>
</dbReference>
<dbReference type="AlphaFoldDB" id="A0A0M6WUI5"/>
<evidence type="ECO:0000313" key="2">
    <source>
        <dbReference type="Proteomes" id="UP000049828"/>
    </source>
</evidence>
<reference evidence="2" key="1">
    <citation type="submission" date="2015-05" db="EMBL/GenBank/DDBJ databases">
        <authorList>
            <consortium name="Pathogen Informatics"/>
        </authorList>
    </citation>
    <scope>NUCLEOTIDE SEQUENCE [LARGE SCALE GENOMIC DNA]</scope>
    <source>
        <strain evidence="2">L1-83</strain>
    </source>
</reference>
<accession>A0A0M6WUI5</accession>
<organism evidence="1 2">
    <name type="scientific">Roseburia inulinivorans</name>
    <dbReference type="NCBI Taxonomy" id="360807"/>
    <lineage>
        <taxon>Bacteria</taxon>
        <taxon>Bacillati</taxon>
        <taxon>Bacillota</taxon>
        <taxon>Clostridia</taxon>
        <taxon>Lachnospirales</taxon>
        <taxon>Lachnospiraceae</taxon>
        <taxon>Roseburia</taxon>
    </lineage>
</organism>
<dbReference type="Proteomes" id="UP000049828">
    <property type="component" value="Unassembled WGS sequence"/>
</dbReference>
<dbReference type="RefSeq" id="WP_055039943.1">
    <property type="nucleotide sequence ID" value="NZ_CAKZTK010000021.1"/>
</dbReference>
<dbReference type="OrthoDB" id="9781180at2"/>
<evidence type="ECO:0000313" key="1">
    <source>
        <dbReference type="EMBL" id="CRL40433.1"/>
    </source>
</evidence>
<dbReference type="GO" id="GO:0016301">
    <property type="term" value="F:kinase activity"/>
    <property type="evidence" value="ECO:0007669"/>
    <property type="project" value="UniProtKB-KW"/>
</dbReference>
<dbReference type="SUPFAM" id="SSF52540">
    <property type="entry name" value="P-loop containing nucleoside triphosphate hydrolases"/>
    <property type="match status" value="1"/>
</dbReference>
<name>A0A0M6WUI5_9FIRM</name>
<gene>
    <name evidence="1" type="ORF">RIL183_26211</name>
</gene>
<dbReference type="STRING" id="360807.ERS852392_00049"/>
<dbReference type="InterPro" id="IPR027417">
    <property type="entry name" value="P-loop_NTPase"/>
</dbReference>
<protein>
    <submittedName>
        <fullName evidence="1">Cytidylate kinase</fullName>
    </submittedName>
</protein>
<keyword evidence="1" id="KW-0418">Kinase</keyword>
<sequence>MKITIARQCGSGGHEVAEALAEKLNLEIFDKKRFVEEAKKRNVYDENANFLNEKPIDSFLYSIAMSYGATNPRDRYIDFVKELTEQENCIIIGRCANYIYRDDKDCVSVYLHADREIRCERLQKRDQISEKEALKNIQEVDEKRAAFQEQCTSTRWGDGNEYDLCIDTGKIGIENAVEMILEYIRFENIF</sequence>
<dbReference type="Gene3D" id="3.40.50.300">
    <property type="entry name" value="P-loop containing nucleotide triphosphate hydrolases"/>
    <property type="match status" value="1"/>
</dbReference>
<proteinExistence type="predicted"/>
<dbReference type="EMBL" id="CVRS01000081">
    <property type="protein sequence ID" value="CRL40433.1"/>
    <property type="molecule type" value="Genomic_DNA"/>
</dbReference>
<keyword evidence="2" id="KW-1185">Reference proteome</keyword>
<keyword evidence="1" id="KW-0808">Transferase</keyword>